<reference evidence="4" key="1">
    <citation type="journal article" date="2020" name="mSystems">
        <title>Genome- and Community-Level Interaction Insights into Carbon Utilization and Element Cycling Functions of Hydrothermarchaeota in Hydrothermal Sediment.</title>
        <authorList>
            <person name="Zhou Z."/>
            <person name="Liu Y."/>
            <person name="Xu W."/>
            <person name="Pan J."/>
            <person name="Luo Z.H."/>
            <person name="Li M."/>
        </authorList>
    </citation>
    <scope>NUCLEOTIDE SEQUENCE [LARGE SCALE GENOMIC DNA]</scope>
    <source>
        <strain evidence="4">SpSt-110</strain>
    </source>
</reference>
<gene>
    <name evidence="4" type="ORF">ENM60_04495</name>
</gene>
<dbReference type="InterPro" id="IPR000644">
    <property type="entry name" value="CBS_dom"/>
</dbReference>
<dbReference type="PROSITE" id="PS51371">
    <property type="entry name" value="CBS"/>
    <property type="match status" value="3"/>
</dbReference>
<organism evidence="4">
    <name type="scientific">Thermogladius calderae</name>
    <dbReference type="NCBI Taxonomy" id="1200300"/>
    <lineage>
        <taxon>Archaea</taxon>
        <taxon>Thermoproteota</taxon>
        <taxon>Thermoprotei</taxon>
        <taxon>Desulfurococcales</taxon>
        <taxon>Desulfurococcaceae</taxon>
        <taxon>Thermogladius</taxon>
    </lineage>
</organism>
<accession>A0A7J3XZ37</accession>
<dbReference type="InterPro" id="IPR046342">
    <property type="entry name" value="CBS_dom_sf"/>
</dbReference>
<name>A0A7J3XZ37_9CREN</name>
<evidence type="ECO:0000256" key="2">
    <source>
        <dbReference type="PROSITE-ProRule" id="PRU00703"/>
    </source>
</evidence>
<keyword evidence="1 2" id="KW-0129">CBS domain</keyword>
<protein>
    <submittedName>
        <fullName evidence="4">CBS domain-containing protein</fullName>
    </submittedName>
</protein>
<dbReference type="Gene3D" id="3.10.580.10">
    <property type="entry name" value="CBS-domain"/>
    <property type="match status" value="2"/>
</dbReference>
<feature type="domain" description="CBS" evidence="3">
    <location>
        <begin position="186"/>
        <end position="243"/>
    </location>
</feature>
<dbReference type="InterPro" id="IPR051257">
    <property type="entry name" value="Diverse_CBS-Domain"/>
</dbReference>
<dbReference type="PANTHER" id="PTHR43080:SF2">
    <property type="entry name" value="CBS DOMAIN-CONTAINING PROTEIN"/>
    <property type="match status" value="1"/>
</dbReference>
<dbReference type="PANTHER" id="PTHR43080">
    <property type="entry name" value="CBS DOMAIN-CONTAINING PROTEIN CBSX3, MITOCHONDRIAL"/>
    <property type="match status" value="1"/>
</dbReference>
<sequence length="315" mass="34902">MKRIASRIPKPRRGQDHYRWLRSDGSPNFSDKIYRVEGELEVIASKPAVRIPLTAPIMKAVEEMAKGYRGLIVSQRDKLDGILLATHVVNYLGGGPLYRIIERKHGYSIYSALGKEAVESIYEKNVITAGSRDRIYDVLHKMVVYNVGFLPVVDSEGGVVGVITEHDLVKVLSGLYESGVEASKIMSRPVITISSESSLKNAMEKMVATGFRRLPVVKDEAVVGILTVVDVIRYYGSHEVFKKCTSGDIREANSISVRDVMRENAVTAYPDTDVSELVRLMEANNVSSVLIVDESGVLQGIVTERDILYAITMPK</sequence>
<evidence type="ECO:0000259" key="3">
    <source>
        <dbReference type="PROSITE" id="PS51371"/>
    </source>
</evidence>
<dbReference type="AlphaFoldDB" id="A0A7J3XZ37"/>
<dbReference type="EMBL" id="DRYK01000056">
    <property type="protein sequence ID" value="HHP68028.1"/>
    <property type="molecule type" value="Genomic_DNA"/>
</dbReference>
<dbReference type="SUPFAM" id="SSF54631">
    <property type="entry name" value="CBS-domain pair"/>
    <property type="match status" value="2"/>
</dbReference>
<feature type="domain" description="CBS" evidence="3">
    <location>
        <begin position="261"/>
        <end position="315"/>
    </location>
</feature>
<dbReference type="CDD" id="cd17777">
    <property type="entry name" value="CBS_arch_repeat1"/>
    <property type="match status" value="1"/>
</dbReference>
<dbReference type="SMART" id="SM00116">
    <property type="entry name" value="CBS"/>
    <property type="match status" value="4"/>
</dbReference>
<dbReference type="CDD" id="cd17778">
    <property type="entry name" value="CBS_arch_repeat2"/>
    <property type="match status" value="1"/>
</dbReference>
<proteinExistence type="predicted"/>
<feature type="domain" description="CBS" evidence="3">
    <location>
        <begin position="122"/>
        <end position="180"/>
    </location>
</feature>
<dbReference type="Pfam" id="PF00571">
    <property type="entry name" value="CBS"/>
    <property type="match status" value="4"/>
</dbReference>
<comment type="caution">
    <text evidence="4">The sequence shown here is derived from an EMBL/GenBank/DDBJ whole genome shotgun (WGS) entry which is preliminary data.</text>
</comment>
<evidence type="ECO:0000256" key="1">
    <source>
        <dbReference type="ARBA" id="ARBA00023122"/>
    </source>
</evidence>
<evidence type="ECO:0000313" key="4">
    <source>
        <dbReference type="EMBL" id="HHP68028.1"/>
    </source>
</evidence>